<dbReference type="AlphaFoldDB" id="A0A4Z1B9D0"/>
<reference evidence="2 3" key="1">
    <citation type="submission" date="2019-03" db="EMBL/GenBank/DDBJ databases">
        <title>Empedobacter tilapiae sp. nov., isolated from an intestine of Nile tilapia Oreochromis niloticus.</title>
        <authorList>
            <person name="Kim Y.-O."/>
            <person name="Yoon J.-H."/>
        </authorList>
    </citation>
    <scope>NUCLEOTIDE SEQUENCE [LARGE SCALE GENOMIC DNA]</scope>
    <source>
        <strain evidence="2 3">MRS2</strain>
    </source>
</reference>
<name>A0A4Z1B9D0_9FLAO</name>
<proteinExistence type="predicted"/>
<evidence type="ECO:0000256" key="1">
    <source>
        <dbReference type="SAM" id="SignalP"/>
    </source>
</evidence>
<comment type="caution">
    <text evidence="2">The sequence shown here is derived from an EMBL/GenBank/DDBJ whole genome shotgun (WGS) entry which is preliminary data.</text>
</comment>
<dbReference type="EMBL" id="SRPE01000019">
    <property type="protein sequence ID" value="TGN21629.1"/>
    <property type="molecule type" value="Genomic_DNA"/>
</dbReference>
<feature type="chain" id="PRO_5021346078" evidence="1">
    <location>
        <begin position="21"/>
        <end position="139"/>
    </location>
</feature>
<protein>
    <submittedName>
        <fullName evidence="2">Uncharacterized protein</fullName>
    </submittedName>
</protein>
<keyword evidence="1" id="KW-0732">Signal</keyword>
<dbReference type="PROSITE" id="PS51257">
    <property type="entry name" value="PROKAR_LIPOPROTEIN"/>
    <property type="match status" value="1"/>
</dbReference>
<feature type="signal peptide" evidence="1">
    <location>
        <begin position="1"/>
        <end position="20"/>
    </location>
</feature>
<dbReference type="OrthoDB" id="9968627at2"/>
<sequence>MINKLSIIILLILSSCAVNNNMDNKFMIRFASCFNSDKVSLYINEQVIFKNLVIKTDDELDLTPIRVIYFSDNTIKVYNKKDILYSNKIDLDKEISLYIEKNNKIQKKTISLSKGKRFVIDGCNNDIQINQFSNKIVYE</sequence>
<keyword evidence="3" id="KW-1185">Reference proteome</keyword>
<dbReference type="RefSeq" id="WP_135837024.1">
    <property type="nucleotide sequence ID" value="NZ_SRPE01000019.1"/>
</dbReference>
<evidence type="ECO:0000313" key="2">
    <source>
        <dbReference type="EMBL" id="TGN21629.1"/>
    </source>
</evidence>
<dbReference type="Proteomes" id="UP000297998">
    <property type="component" value="Unassembled WGS sequence"/>
</dbReference>
<organism evidence="2 3">
    <name type="scientific">Empedobacter tilapiae</name>
    <dbReference type="NCBI Taxonomy" id="2491114"/>
    <lineage>
        <taxon>Bacteria</taxon>
        <taxon>Pseudomonadati</taxon>
        <taxon>Bacteroidota</taxon>
        <taxon>Flavobacteriia</taxon>
        <taxon>Flavobacteriales</taxon>
        <taxon>Weeksellaceae</taxon>
        <taxon>Empedobacter</taxon>
    </lineage>
</organism>
<gene>
    <name evidence="2" type="ORF">E4J94_17250</name>
</gene>
<accession>A0A4Z1B9D0</accession>
<evidence type="ECO:0000313" key="3">
    <source>
        <dbReference type="Proteomes" id="UP000297998"/>
    </source>
</evidence>